<keyword evidence="2" id="KW-0378">Hydrolase</keyword>
<dbReference type="GO" id="GO:0004386">
    <property type="term" value="F:helicase activity"/>
    <property type="evidence" value="ECO:0007669"/>
    <property type="project" value="UniProtKB-KW"/>
</dbReference>
<dbReference type="Gene3D" id="3.40.50.300">
    <property type="entry name" value="P-loop containing nucleotide triphosphate hydrolases"/>
    <property type="match status" value="1"/>
</dbReference>
<gene>
    <name evidence="8" type="ORF">C7K55_03670</name>
</gene>
<evidence type="ECO:0000256" key="1">
    <source>
        <dbReference type="ARBA" id="ARBA00022741"/>
    </source>
</evidence>
<dbReference type="PROSITE" id="PS51194">
    <property type="entry name" value="HELICASE_CTER"/>
    <property type="match status" value="1"/>
</dbReference>
<dbReference type="RefSeq" id="WP_106502062.1">
    <property type="nucleotide sequence ID" value="NZ_PXXO01000003.1"/>
</dbReference>
<evidence type="ECO:0000313" key="8">
    <source>
        <dbReference type="EMBL" id="PSJ06556.1"/>
    </source>
</evidence>
<dbReference type="CDD" id="cd18011">
    <property type="entry name" value="DEXDc_RapA"/>
    <property type="match status" value="1"/>
</dbReference>
<dbReference type="Gene3D" id="3.40.50.10810">
    <property type="entry name" value="Tandem AAA-ATPase domain"/>
    <property type="match status" value="1"/>
</dbReference>
<keyword evidence="1" id="KW-0547">Nucleotide-binding</keyword>
<dbReference type="InterPro" id="IPR024975">
    <property type="entry name" value="NOV_C"/>
</dbReference>
<dbReference type="Pfam" id="PF00271">
    <property type="entry name" value="Helicase_C"/>
    <property type="match status" value="1"/>
</dbReference>
<evidence type="ECO:0000256" key="5">
    <source>
        <dbReference type="SAM" id="Coils"/>
    </source>
</evidence>
<dbReference type="EMBL" id="PXXO01000003">
    <property type="protein sequence ID" value="PSJ06556.1"/>
    <property type="molecule type" value="Genomic_DNA"/>
</dbReference>
<dbReference type="InterPro" id="IPR014001">
    <property type="entry name" value="Helicase_ATP-bd"/>
</dbReference>
<dbReference type="Pfam" id="PF13020">
    <property type="entry name" value="NOV_C"/>
    <property type="match status" value="1"/>
</dbReference>
<feature type="domain" description="Helicase C-terminal" evidence="7">
    <location>
        <begin position="504"/>
        <end position="657"/>
    </location>
</feature>
<evidence type="ECO:0000259" key="7">
    <source>
        <dbReference type="PROSITE" id="PS51194"/>
    </source>
</evidence>
<dbReference type="SMART" id="SM00487">
    <property type="entry name" value="DEXDc"/>
    <property type="match status" value="1"/>
</dbReference>
<keyword evidence="5" id="KW-0175">Coiled coil</keyword>
<dbReference type="SMART" id="SM00490">
    <property type="entry name" value="HELICc"/>
    <property type="match status" value="1"/>
</dbReference>
<organism evidence="8 9">
    <name type="scientific">Cyanobium usitatum str. Tous</name>
    <dbReference type="NCBI Taxonomy" id="2116684"/>
    <lineage>
        <taxon>Bacteria</taxon>
        <taxon>Bacillati</taxon>
        <taxon>Cyanobacteriota</taxon>
        <taxon>Cyanophyceae</taxon>
        <taxon>Synechococcales</taxon>
        <taxon>Prochlorococcaceae</taxon>
        <taxon>Cyanobium</taxon>
    </lineage>
</organism>
<dbReference type="GO" id="GO:0016787">
    <property type="term" value="F:hydrolase activity"/>
    <property type="evidence" value="ECO:0007669"/>
    <property type="project" value="UniProtKB-KW"/>
</dbReference>
<dbReference type="SUPFAM" id="SSF52540">
    <property type="entry name" value="P-loop containing nucleoside triphosphate hydrolases"/>
    <property type="match status" value="2"/>
</dbReference>
<dbReference type="Pfam" id="PF04851">
    <property type="entry name" value="ResIII"/>
    <property type="match status" value="1"/>
</dbReference>
<keyword evidence="9" id="KW-1185">Reference proteome</keyword>
<reference evidence="8 9" key="1">
    <citation type="journal article" date="2018" name="Environ. Microbiol.">
        <title>Ecological and genomic features of two widespread freshwater picocyanobacteria.</title>
        <authorList>
            <person name="Cabello-Yeves P.J."/>
            <person name="Picazo A."/>
            <person name="Camacho A."/>
            <person name="Callieri C."/>
            <person name="Rosselli R."/>
            <person name="Roda-Garcia J.J."/>
            <person name="Coutinho F.H."/>
            <person name="Rodriguez-Valera F."/>
        </authorList>
    </citation>
    <scope>NUCLEOTIDE SEQUENCE [LARGE SCALE GENOMIC DNA]</scope>
    <source>
        <strain evidence="8 9">Tous</strain>
    </source>
</reference>
<dbReference type="PANTHER" id="PTHR45766:SF6">
    <property type="entry name" value="SWI_SNF-RELATED MATRIX-ASSOCIATED ACTIN-DEPENDENT REGULATOR OF CHROMATIN SUBFAMILY A-LIKE PROTEIN 1"/>
    <property type="match status" value="1"/>
</dbReference>
<comment type="caution">
    <text evidence="8">The sequence shown here is derived from an EMBL/GenBank/DDBJ whole genome shotgun (WGS) entry which is preliminary data.</text>
</comment>
<protein>
    <submittedName>
        <fullName evidence="8">RNA helicase</fullName>
    </submittedName>
</protein>
<dbReference type="InterPro" id="IPR006935">
    <property type="entry name" value="Helicase/UvrB_N"/>
</dbReference>
<dbReference type="PANTHER" id="PTHR45766">
    <property type="entry name" value="DNA ANNEALING HELICASE AND ENDONUCLEASE ZRANB3 FAMILY MEMBER"/>
    <property type="match status" value="1"/>
</dbReference>
<evidence type="ECO:0000313" key="9">
    <source>
        <dbReference type="Proteomes" id="UP000243002"/>
    </source>
</evidence>
<keyword evidence="4" id="KW-0067">ATP-binding</keyword>
<dbReference type="InterPro" id="IPR001650">
    <property type="entry name" value="Helicase_C-like"/>
</dbReference>
<dbReference type="OrthoDB" id="9814088at2"/>
<dbReference type="GO" id="GO:0003677">
    <property type="term" value="F:DNA binding"/>
    <property type="evidence" value="ECO:0007669"/>
    <property type="project" value="InterPro"/>
</dbReference>
<name>A0A2P7MZ97_9CYAN</name>
<sequence length="1171" mass="133375">MTTRLEDLKPDALVKGLVGREAVRIVTAQMMGEAAQVVYRDGQGTIDTQILFRERESELEIVSGGRKWSFEGDGDQFRLVSEAERIRLAYLFDPYVAVSGSAIDPLPHQISAVYEHMLPRQPMRFLLADDPGAGKTIMAGLLIKELLIRGELERCLIVAPGSLSEQWQDELKEKFELQFELLTRDLINATGLGNPFEQRPLLIARMDMLSRDEELQTRLEQAPEWDLVVCDESHRMSAHTFGGEIKRTKRYEMGRRVGNHARNLLLMTATPHNGKEEDFQLYMALLDEDRFEGQERDAVHRSDPTDLMRRLVKEDLYTFEGKKLFPERRSYTAQYELSPSEKVLYERVTEYVRDEMNRADRNADKEGGGKRRVNVGFALMTLQRRLASSPFAIHRSIERRRERLEARLKEERLLLEGRQVGDRLQLERKLAALEADDLDELYEEDTAAEIEEVENAFTDNATSAQTLAELEHEIQVLKELEVLSKRVVNSGTDAKWMELDRILDAPQMVDENGGRRKLVLFTEFKDTLTDLARKIRNRLGREEAVVEIHGGVPRDRRRQVVHAFMNDPQVVVLLANDAAGEGVNLQRAHLMVNYDLPWNPNRLEQRFGRIHRIGQQEVCHLWNLLAQDTREGEVYIQLLEKLDNARKALGDKVFDVLGQLFTGRSLRELLMDAVLYNADPAVKARMQEIDEAVKSDHLLELLERRALVKQGMDTSKVRDLRQQMERAMARRVHPHYVHDFFLEAFRRLGGKAFPREEGRYEITHVSPQLLDRDQQIGVGVPVQPRYERICFEKEHVGQSPRAELVSPGHPLLEACISLIWERHGQVLSQGAVLIDDDDLGAEPRLMFCLEHGLQDGRRNRQGQQQLISNRLVFLEIARSGAVKSAGSAPYLDYRPLRTGELELIQPLLGDGWLNQDWDQLVLAHAMQSLVPQHLEEIKRERLERIEKARQEIQARMQRQINHWSRQYEELKHKDTAGKRTRLPAHVAKERAELLVSRLGKRMAALEAEAQISARLPLIKGGALIVPGGLLRQLRGETPDASVDAEARRRVELLAMEAVFAAERALGRIPVDKSAERGKGYDIESAGPDGSLVFIEVKGRVEGADSLTLTYNELKCGNNQPEKFRLAISTVSGDRASPPRYVSGIDWGRPGFGSTGSNFSLSDLLSVAEDPH</sequence>
<dbReference type="InterPro" id="IPR038718">
    <property type="entry name" value="SNF2-like_sf"/>
</dbReference>
<dbReference type="Proteomes" id="UP000243002">
    <property type="component" value="Unassembled WGS sequence"/>
</dbReference>
<proteinExistence type="predicted"/>
<dbReference type="AlphaFoldDB" id="A0A2P7MZ97"/>
<dbReference type="CDD" id="cd18793">
    <property type="entry name" value="SF2_C_SNF"/>
    <property type="match status" value="1"/>
</dbReference>
<feature type="domain" description="Helicase ATP-binding" evidence="6">
    <location>
        <begin position="116"/>
        <end position="289"/>
    </location>
</feature>
<dbReference type="InterPro" id="IPR049730">
    <property type="entry name" value="SNF2/RAD54-like_C"/>
</dbReference>
<evidence type="ECO:0000256" key="2">
    <source>
        <dbReference type="ARBA" id="ARBA00022801"/>
    </source>
</evidence>
<keyword evidence="3 8" id="KW-0347">Helicase</keyword>
<evidence type="ECO:0000256" key="4">
    <source>
        <dbReference type="ARBA" id="ARBA00022840"/>
    </source>
</evidence>
<dbReference type="GO" id="GO:0005524">
    <property type="term" value="F:ATP binding"/>
    <property type="evidence" value="ECO:0007669"/>
    <property type="project" value="InterPro"/>
</dbReference>
<feature type="coiled-coil region" evidence="5">
    <location>
        <begin position="935"/>
        <end position="1008"/>
    </location>
</feature>
<accession>A0A2P7MZ97</accession>
<evidence type="ECO:0000256" key="3">
    <source>
        <dbReference type="ARBA" id="ARBA00022806"/>
    </source>
</evidence>
<evidence type="ECO:0000259" key="6">
    <source>
        <dbReference type="PROSITE" id="PS51192"/>
    </source>
</evidence>
<dbReference type="InterPro" id="IPR057342">
    <property type="entry name" value="DEXDc_RapA"/>
</dbReference>
<dbReference type="InterPro" id="IPR027417">
    <property type="entry name" value="P-loop_NTPase"/>
</dbReference>
<dbReference type="PROSITE" id="PS51192">
    <property type="entry name" value="HELICASE_ATP_BIND_1"/>
    <property type="match status" value="1"/>
</dbReference>